<feature type="region of interest" description="Disordered" evidence="1">
    <location>
        <begin position="613"/>
        <end position="632"/>
    </location>
</feature>
<keyword evidence="4" id="KW-1185">Reference proteome</keyword>
<dbReference type="STRING" id="4432.A0A1U7ZBP1"/>
<gene>
    <name evidence="5" type="primary">LOC104593030</name>
</gene>
<dbReference type="GO" id="GO:0010088">
    <property type="term" value="P:phloem development"/>
    <property type="evidence" value="ECO:0007669"/>
    <property type="project" value="InterPro"/>
</dbReference>
<dbReference type="KEGG" id="nnu:104593030"/>
<evidence type="ECO:0000259" key="2">
    <source>
        <dbReference type="Pfam" id="PF14576"/>
    </source>
</evidence>
<dbReference type="InterPro" id="IPR027944">
    <property type="entry name" value="SEO_C"/>
</dbReference>
<dbReference type="PANTHER" id="PTHR33232">
    <property type="entry name" value="PROTEIN SIEVE ELEMENT OCCLUSION B-LIKE"/>
    <property type="match status" value="1"/>
</dbReference>
<dbReference type="Pfam" id="PF14576">
    <property type="entry name" value="SEO_N"/>
    <property type="match status" value="1"/>
</dbReference>
<dbReference type="AlphaFoldDB" id="A0A1U7ZBP1"/>
<evidence type="ECO:0000313" key="5">
    <source>
        <dbReference type="RefSeq" id="XP_010250966.1"/>
    </source>
</evidence>
<dbReference type="InterPro" id="IPR039299">
    <property type="entry name" value="SEOA"/>
</dbReference>
<feature type="domain" description="Sieve element occlusion C-terminal" evidence="3">
    <location>
        <begin position="497"/>
        <end position="746"/>
    </location>
</feature>
<dbReference type="InParanoid" id="A0A1U7ZBP1"/>
<evidence type="ECO:0000259" key="3">
    <source>
        <dbReference type="Pfam" id="PF14577"/>
    </source>
</evidence>
<dbReference type="OMA" id="IYNDTHH"/>
<dbReference type="Proteomes" id="UP000189703">
    <property type="component" value="Unplaced"/>
</dbReference>
<dbReference type="Pfam" id="PF14577">
    <property type="entry name" value="SEO_C"/>
    <property type="match status" value="1"/>
</dbReference>
<organism evidence="4 5">
    <name type="scientific">Nelumbo nucifera</name>
    <name type="common">Sacred lotus</name>
    <dbReference type="NCBI Taxonomy" id="4432"/>
    <lineage>
        <taxon>Eukaryota</taxon>
        <taxon>Viridiplantae</taxon>
        <taxon>Streptophyta</taxon>
        <taxon>Embryophyta</taxon>
        <taxon>Tracheophyta</taxon>
        <taxon>Spermatophyta</taxon>
        <taxon>Magnoliopsida</taxon>
        <taxon>Proteales</taxon>
        <taxon>Nelumbonaceae</taxon>
        <taxon>Nelumbo</taxon>
    </lineage>
</organism>
<dbReference type="PANTHER" id="PTHR33232:SF20">
    <property type="entry name" value="PROTEIN SIEVE ELEMENT OCCLUSION B-LIKE"/>
    <property type="match status" value="1"/>
</dbReference>
<dbReference type="GeneID" id="104593030"/>
<evidence type="ECO:0000256" key="1">
    <source>
        <dbReference type="SAM" id="MobiDB-lite"/>
    </source>
</evidence>
<dbReference type="RefSeq" id="XP_010250966.1">
    <property type="nucleotide sequence ID" value="XM_010252664.2"/>
</dbReference>
<accession>A0A1U7ZBP1</accession>
<name>A0A1U7ZBP1_NELNU</name>
<dbReference type="FunCoup" id="A0A1U7ZBP1">
    <property type="interactions" value="433"/>
</dbReference>
<evidence type="ECO:0000313" key="4">
    <source>
        <dbReference type="Proteomes" id="UP000189703"/>
    </source>
</evidence>
<dbReference type="eggNOG" id="ENOG502QS6Q">
    <property type="taxonomic scope" value="Eukaryota"/>
</dbReference>
<dbReference type="OrthoDB" id="1854460at2759"/>
<sequence length="747" mass="84984">MSTTTPLHAAAPKITSLSAQLPRGERNLFSTSDDNAMMKQILGTHAHDGREVDVKPLLQIVEDIFHRSPPTATTTTNVVDGIVQHVVAADTHTHIDALVDKTHHLGFAGMLEALAYTIHKISCELSYKCSGGTDAHATALAIFSTLASYSWDAKVVLSLAAFAVNYGEFWLVAQLYPTNPLAKSIALLKQLPDILEHSELLKPRFEGLRNLINAMLDLTKCLIEFKELPTQYISTDTPPMAVAMSLIPTAAYWTVRGVVASATQINGLIGLGHEYIPSTAEAWELSSLAHKINNIKEHFRKQLHFCYQHIDEKRHIEAFQTLVRLFETPHIDNMKILRALIYSKDDMQPIFDGTTKKKVGLEILRRKNVLLLISDLDISRDELSILETVYLESRHQPSRPESQFEMVWLPVLDKSVPWNESSRQTDFERLQSIMPWYSVNHPSLIDQAVIRYIKEVWHFSKKPILVALDPQGRVVCPNAIHMIWIWGSLAFPFTTAKEESLWKEQTWRLDFVVDGIDPTILNWVAEGRYVCLYGGEDLEWIEKFVTAARYVAQEENIPLEFVYVGKSKPRLPLSRIIDFIKAKNLGNYWTERTLIWFFWARLQSMYYSKTQLPSKTTTDNDNKIQQHLPSSKTSESDHVMHEIMNMLSFDSSDQGWAIISRGTAEMSRSKGDQIYSSISQYNDWKVHIPTKGGVIPALNDHLHSHPTEHHCNRLILPGTVGRIPETVPCSECTRPMEKYILYRCCTD</sequence>
<dbReference type="InterPro" id="IPR027942">
    <property type="entry name" value="SEO_N"/>
</dbReference>
<proteinExistence type="predicted"/>
<reference evidence="5" key="1">
    <citation type="submission" date="2025-08" db="UniProtKB">
        <authorList>
            <consortium name="RefSeq"/>
        </authorList>
    </citation>
    <scope>IDENTIFICATION</scope>
</reference>
<feature type="domain" description="Sieve element occlusion N-terminal" evidence="2">
    <location>
        <begin position="32"/>
        <end position="330"/>
    </location>
</feature>
<protein>
    <submittedName>
        <fullName evidence="5">Protein SIEVE ELEMENT OCCLUSION B-like</fullName>
    </submittedName>
</protein>